<organism evidence="6 7">
    <name type="scientific">Limosilactobacillus ingluviei DSM 15946</name>
    <dbReference type="NCBI Taxonomy" id="1423760"/>
    <lineage>
        <taxon>Bacteria</taxon>
        <taxon>Bacillati</taxon>
        <taxon>Bacillota</taxon>
        <taxon>Bacilli</taxon>
        <taxon>Lactobacillales</taxon>
        <taxon>Lactobacillaceae</taxon>
        <taxon>Limosilactobacillus</taxon>
    </lineage>
</organism>
<evidence type="ECO:0000256" key="1">
    <source>
        <dbReference type="ARBA" id="ARBA00004196"/>
    </source>
</evidence>
<dbReference type="PANTHER" id="PTHR42953">
    <property type="entry name" value="HIGH-AFFINITY ZINC UPTAKE SYSTEM PROTEIN ZNUA-RELATED"/>
    <property type="match status" value="1"/>
</dbReference>
<keyword evidence="4" id="KW-0732">Signal</keyword>
<dbReference type="GO" id="GO:0046872">
    <property type="term" value="F:metal ion binding"/>
    <property type="evidence" value="ECO:0007669"/>
    <property type="project" value="UniProtKB-KW"/>
</dbReference>
<sequence>MVRKRKFLILVTLGLGLLISSLGFSIDQIGQTTKPAQAASTKPIRVVSSLNFYGETAKAVAGTHGQVTSVINSAAVEPHEYKPTTKQAKQVAKANVVIQNGLGYDGWMKKLAKSTNNTKALVNVADVIGKADGANEHIWYQPKTMSKLADTLANSYAKLDPTHKADYQANAAKYKAKLAKLNQVIDDTKQKVDPANNKVDVSEPVFNYALANLGYQVNNPHFAKAVEDSTDPSPKDIQQIQNDMKKHKIAFFVNNSQETNSTVKNLLKTAKQSNIPVLKVTETKPDGKTYLQWMTDQYKALQKIQARQIK</sequence>
<dbReference type="AlphaFoldDB" id="A0A0R1UBV4"/>
<keyword evidence="5" id="KW-0175">Coiled coil</keyword>
<dbReference type="Gene3D" id="3.40.50.1980">
    <property type="entry name" value="Nitrogenase molybdenum iron protein domain"/>
    <property type="match status" value="2"/>
</dbReference>
<evidence type="ECO:0000313" key="6">
    <source>
        <dbReference type="EMBL" id="KRL90887.1"/>
    </source>
</evidence>
<dbReference type="PANTHER" id="PTHR42953:SF1">
    <property type="entry name" value="METAL-BINDING PROTEIN HI_0362-RELATED"/>
    <property type="match status" value="1"/>
</dbReference>
<dbReference type="InterPro" id="IPR006127">
    <property type="entry name" value="ZnuA-like"/>
</dbReference>
<reference evidence="6 7" key="1">
    <citation type="journal article" date="2015" name="Genome Announc.">
        <title>Expanding the biotechnology potential of lactobacilli through comparative genomics of 213 strains and associated genera.</title>
        <authorList>
            <person name="Sun Z."/>
            <person name="Harris H.M."/>
            <person name="McCann A."/>
            <person name="Guo C."/>
            <person name="Argimon S."/>
            <person name="Zhang W."/>
            <person name="Yang X."/>
            <person name="Jeffery I.B."/>
            <person name="Cooney J.C."/>
            <person name="Kagawa T.F."/>
            <person name="Liu W."/>
            <person name="Song Y."/>
            <person name="Salvetti E."/>
            <person name="Wrobel A."/>
            <person name="Rasinkangas P."/>
            <person name="Parkhill J."/>
            <person name="Rea M.C."/>
            <person name="O'Sullivan O."/>
            <person name="Ritari J."/>
            <person name="Douillard F.P."/>
            <person name="Paul Ross R."/>
            <person name="Yang R."/>
            <person name="Briner A.E."/>
            <person name="Felis G.E."/>
            <person name="de Vos W.M."/>
            <person name="Barrangou R."/>
            <person name="Klaenhammer T.R."/>
            <person name="Caufield P.W."/>
            <person name="Cui Y."/>
            <person name="Zhang H."/>
            <person name="O'Toole P.W."/>
        </authorList>
    </citation>
    <scope>NUCLEOTIDE SEQUENCE [LARGE SCALE GENOMIC DNA]</scope>
    <source>
        <strain evidence="6 7">DSM 15946</strain>
    </source>
</reference>
<name>A0A0R1UBV4_9LACO</name>
<evidence type="ECO:0000256" key="3">
    <source>
        <dbReference type="ARBA" id="ARBA00022723"/>
    </source>
</evidence>
<dbReference type="GO" id="GO:0030001">
    <property type="term" value="P:metal ion transport"/>
    <property type="evidence" value="ECO:0007669"/>
    <property type="project" value="InterPro"/>
</dbReference>
<dbReference type="Pfam" id="PF01297">
    <property type="entry name" value="ZnuA"/>
    <property type="match status" value="1"/>
</dbReference>
<dbReference type="GO" id="GO:0030313">
    <property type="term" value="C:cell envelope"/>
    <property type="evidence" value="ECO:0007669"/>
    <property type="project" value="UniProtKB-SubCell"/>
</dbReference>
<dbReference type="EMBL" id="AZFK01000025">
    <property type="protein sequence ID" value="KRL90887.1"/>
    <property type="molecule type" value="Genomic_DNA"/>
</dbReference>
<dbReference type="Proteomes" id="UP000050816">
    <property type="component" value="Unassembled WGS sequence"/>
</dbReference>
<dbReference type="RefSeq" id="WP_056954325.1">
    <property type="nucleotide sequence ID" value="NZ_AZFK01000025.1"/>
</dbReference>
<comment type="caution">
    <text evidence="6">The sequence shown here is derived from an EMBL/GenBank/DDBJ whole genome shotgun (WGS) entry which is preliminary data.</text>
</comment>
<evidence type="ECO:0000256" key="5">
    <source>
        <dbReference type="SAM" id="Coils"/>
    </source>
</evidence>
<dbReference type="InterPro" id="IPR050492">
    <property type="entry name" value="Bact_metal-bind_prot9"/>
</dbReference>
<keyword evidence="3" id="KW-0479">Metal-binding</keyword>
<protein>
    <submittedName>
        <fullName evidence="6">Zinc iron ABC transporter substrate binding component</fullName>
    </submittedName>
</protein>
<dbReference type="SUPFAM" id="SSF53807">
    <property type="entry name" value="Helical backbone' metal receptor"/>
    <property type="match status" value="1"/>
</dbReference>
<evidence type="ECO:0000256" key="2">
    <source>
        <dbReference type="ARBA" id="ARBA00022448"/>
    </source>
</evidence>
<feature type="coiled-coil region" evidence="5">
    <location>
        <begin position="164"/>
        <end position="191"/>
    </location>
</feature>
<comment type="subcellular location">
    <subcellularLocation>
        <location evidence="1">Cell envelope</location>
    </subcellularLocation>
</comment>
<evidence type="ECO:0000256" key="4">
    <source>
        <dbReference type="ARBA" id="ARBA00022729"/>
    </source>
</evidence>
<proteinExistence type="predicted"/>
<keyword evidence="2" id="KW-0813">Transport</keyword>
<evidence type="ECO:0000313" key="7">
    <source>
        <dbReference type="Proteomes" id="UP000050816"/>
    </source>
</evidence>
<accession>A0A0R1UBV4</accession>
<gene>
    <name evidence="6" type="ORF">FC43_GL001227</name>
</gene>
<dbReference type="PATRIC" id="fig|1423760.3.peg.1296"/>